<dbReference type="PANTHER" id="PTHR42939">
    <property type="entry name" value="ABC TRANSPORTER ATP-BINDING PROTEIN ALBC-RELATED"/>
    <property type="match status" value="1"/>
</dbReference>
<dbReference type="InterPro" id="IPR027417">
    <property type="entry name" value="P-loop_NTPase"/>
</dbReference>
<evidence type="ECO:0000256" key="3">
    <source>
        <dbReference type="ARBA" id="ARBA00022840"/>
    </source>
</evidence>
<dbReference type="SUPFAM" id="SSF52540">
    <property type="entry name" value="P-loop containing nucleoside triphosphate hydrolases"/>
    <property type="match status" value="1"/>
</dbReference>
<organism evidence="5 6">
    <name type="scientific">Halovenus aranensis</name>
    <dbReference type="NCBI Taxonomy" id="890420"/>
    <lineage>
        <taxon>Archaea</taxon>
        <taxon>Methanobacteriati</taxon>
        <taxon>Methanobacteriota</taxon>
        <taxon>Stenosarchaea group</taxon>
        <taxon>Halobacteria</taxon>
        <taxon>Halobacteriales</taxon>
        <taxon>Haloarculaceae</taxon>
        <taxon>Halovenus</taxon>
    </lineage>
</organism>
<dbReference type="OrthoDB" id="87732at2157"/>
<reference evidence="5 6" key="1">
    <citation type="submission" date="2016-10" db="EMBL/GenBank/DDBJ databases">
        <authorList>
            <person name="de Groot N.N."/>
        </authorList>
    </citation>
    <scope>NUCLEOTIDE SEQUENCE [LARGE SCALE GENOMIC DNA]</scope>
    <source>
        <strain evidence="5 6">IBRC-M10015</strain>
    </source>
</reference>
<dbReference type="PROSITE" id="PS50893">
    <property type="entry name" value="ABC_TRANSPORTER_2"/>
    <property type="match status" value="1"/>
</dbReference>
<dbReference type="PROSITE" id="PS00211">
    <property type="entry name" value="ABC_TRANSPORTER_1"/>
    <property type="match status" value="1"/>
</dbReference>
<dbReference type="PANTHER" id="PTHR42939:SF1">
    <property type="entry name" value="ABC TRANSPORTER ATP-BINDING PROTEIN ALBC-RELATED"/>
    <property type="match status" value="1"/>
</dbReference>
<gene>
    <name evidence="5" type="ORF">SAMN05216226_10659</name>
</gene>
<dbReference type="GO" id="GO:0005524">
    <property type="term" value="F:ATP binding"/>
    <property type="evidence" value="ECO:0007669"/>
    <property type="project" value="UniProtKB-KW"/>
</dbReference>
<dbReference type="Pfam" id="PF00005">
    <property type="entry name" value="ABC_tran"/>
    <property type="match status" value="1"/>
</dbReference>
<keyword evidence="2" id="KW-0547">Nucleotide-binding</keyword>
<accession>A0A1G8VAA1</accession>
<dbReference type="CDD" id="cd03230">
    <property type="entry name" value="ABC_DR_subfamily_A"/>
    <property type="match status" value="1"/>
</dbReference>
<dbReference type="SMART" id="SM00382">
    <property type="entry name" value="AAA"/>
    <property type="match status" value="1"/>
</dbReference>
<dbReference type="GO" id="GO:0016887">
    <property type="term" value="F:ATP hydrolysis activity"/>
    <property type="evidence" value="ECO:0007669"/>
    <property type="project" value="InterPro"/>
</dbReference>
<dbReference type="RefSeq" id="WP_092701429.1">
    <property type="nucleotide sequence ID" value="NZ_FNFC01000006.1"/>
</dbReference>
<dbReference type="STRING" id="890420.SAMN05216226_10659"/>
<dbReference type="Proteomes" id="UP000198856">
    <property type="component" value="Unassembled WGS sequence"/>
</dbReference>
<protein>
    <submittedName>
        <fullName evidence="5">ABC-2 type transport system ATP-binding protein</fullName>
    </submittedName>
</protein>
<evidence type="ECO:0000313" key="5">
    <source>
        <dbReference type="EMBL" id="SDJ62295.1"/>
    </source>
</evidence>
<evidence type="ECO:0000313" key="6">
    <source>
        <dbReference type="Proteomes" id="UP000198856"/>
    </source>
</evidence>
<dbReference type="InterPro" id="IPR003439">
    <property type="entry name" value="ABC_transporter-like_ATP-bd"/>
</dbReference>
<dbReference type="EMBL" id="FNFC01000006">
    <property type="protein sequence ID" value="SDJ62295.1"/>
    <property type="molecule type" value="Genomic_DNA"/>
</dbReference>
<feature type="domain" description="ABC transporter" evidence="4">
    <location>
        <begin position="20"/>
        <end position="249"/>
    </location>
</feature>
<dbReference type="AlphaFoldDB" id="A0A1G8VAA1"/>
<dbReference type="Gene3D" id="3.40.50.300">
    <property type="entry name" value="P-loop containing nucleotide triphosphate hydrolases"/>
    <property type="match status" value="1"/>
</dbReference>
<keyword evidence="1" id="KW-0813">Transport</keyword>
<dbReference type="InterPro" id="IPR017871">
    <property type="entry name" value="ABC_transporter-like_CS"/>
</dbReference>
<evidence type="ECO:0000256" key="2">
    <source>
        <dbReference type="ARBA" id="ARBA00022741"/>
    </source>
</evidence>
<dbReference type="InterPro" id="IPR003593">
    <property type="entry name" value="AAA+_ATPase"/>
</dbReference>
<keyword evidence="6" id="KW-1185">Reference proteome</keyword>
<sequence length="263" mass="28149">MYPPQGDGAGRSEAAGEAAIAASGLSKRYGETLAVSDLDLTIPQGSVYGFLGPNGAGKTTTIEMLTSLLPPTSGDASVMGVPVSERDRVKQHLGYLPHEPPVYESYTAREQLAYAADIRNLDISTSDDRIDTLLDRIDLLDVADERIGTYSQGMRRKVGLVQALLHDPDVAFLDEPTSGLDPRASRTVIDLITEQVTTGTTVFLSSHILPVVEELADTVGVLYEGELVAEDTPTALIERTESETGQGTLEAAFLDITTDERAL</sequence>
<evidence type="ECO:0000256" key="1">
    <source>
        <dbReference type="ARBA" id="ARBA00022448"/>
    </source>
</evidence>
<name>A0A1G8VAA1_9EURY</name>
<proteinExistence type="predicted"/>
<dbReference type="InterPro" id="IPR051782">
    <property type="entry name" value="ABC_Transporter_VariousFunc"/>
</dbReference>
<keyword evidence="3 5" id="KW-0067">ATP-binding</keyword>
<evidence type="ECO:0000259" key="4">
    <source>
        <dbReference type="PROSITE" id="PS50893"/>
    </source>
</evidence>